<keyword evidence="6" id="KW-0156">Chromatin regulator</keyword>
<evidence type="ECO:0000256" key="14">
    <source>
        <dbReference type="SAM" id="MobiDB-lite"/>
    </source>
</evidence>
<evidence type="ECO:0000256" key="8">
    <source>
        <dbReference type="ARBA" id="ARBA00023163"/>
    </source>
</evidence>
<dbReference type="GO" id="GO:0141221">
    <property type="term" value="F:histone deacetylase activity, hydrolytic mechanism"/>
    <property type="evidence" value="ECO:0007669"/>
    <property type="project" value="UniProtKB-EC"/>
</dbReference>
<evidence type="ECO:0000256" key="2">
    <source>
        <dbReference type="ARBA" id="ARBA00005947"/>
    </source>
</evidence>
<evidence type="ECO:0000256" key="4">
    <source>
        <dbReference type="ARBA" id="ARBA00022491"/>
    </source>
</evidence>
<comment type="subunit">
    <text evidence="12">Interacts with HDAC6.</text>
</comment>
<evidence type="ECO:0000256" key="9">
    <source>
        <dbReference type="ARBA" id="ARBA00023242"/>
    </source>
</evidence>
<organism evidence="16 17">
    <name type="scientific">Holothuria leucospilota</name>
    <name type="common">Black long sea cucumber</name>
    <name type="synonym">Mertensiothuria leucospilota</name>
    <dbReference type="NCBI Taxonomy" id="206669"/>
    <lineage>
        <taxon>Eukaryota</taxon>
        <taxon>Metazoa</taxon>
        <taxon>Echinodermata</taxon>
        <taxon>Eleutherozoa</taxon>
        <taxon>Echinozoa</taxon>
        <taxon>Holothuroidea</taxon>
        <taxon>Aspidochirotacea</taxon>
        <taxon>Aspidochirotida</taxon>
        <taxon>Holothuriidae</taxon>
        <taxon>Holothuria</taxon>
    </lineage>
</organism>
<evidence type="ECO:0000256" key="12">
    <source>
        <dbReference type="ARBA" id="ARBA00065154"/>
    </source>
</evidence>
<dbReference type="EMBL" id="JAIZAY010000002">
    <property type="protein sequence ID" value="KAJ8047209.1"/>
    <property type="molecule type" value="Genomic_DNA"/>
</dbReference>
<dbReference type="GO" id="GO:0040029">
    <property type="term" value="P:epigenetic regulation of gene expression"/>
    <property type="evidence" value="ECO:0007669"/>
    <property type="project" value="TreeGrafter"/>
</dbReference>
<dbReference type="AlphaFoldDB" id="A0A9Q1CMN5"/>
<dbReference type="InterPro" id="IPR023696">
    <property type="entry name" value="Ureohydrolase_dom_sf"/>
</dbReference>
<comment type="caution">
    <text evidence="16">The sequence shown here is derived from an EMBL/GenBank/DDBJ whole genome shotgun (WGS) entry which is preliminary data.</text>
</comment>
<dbReference type="PRINTS" id="PR01270">
    <property type="entry name" value="HDASUPER"/>
</dbReference>
<evidence type="ECO:0000256" key="13">
    <source>
        <dbReference type="ARBA" id="ARBA00072450"/>
    </source>
</evidence>
<accession>A0A9Q1CMN5</accession>
<dbReference type="InterPro" id="IPR044150">
    <property type="entry name" value="HDAC_classIV"/>
</dbReference>
<dbReference type="OrthoDB" id="437693at2759"/>
<evidence type="ECO:0000256" key="5">
    <source>
        <dbReference type="ARBA" id="ARBA00022801"/>
    </source>
</evidence>
<feature type="region of interest" description="Disordered" evidence="14">
    <location>
        <begin position="1"/>
        <end position="30"/>
    </location>
</feature>
<sequence length="373" mass="42020">MAEEDPNAPQNVRSANSGEEKMESEEPGQLPSESIFRNNHLFVQVQDHQWPIVYRKEYNIGFLGLQKLHPFDSGKWGKIFQFLKEENMVTEDTVVSPEEPTEEDLLVVHEKSYLNTLKWSVTVAGITEVPPVVLLPNFIVQKKVLKPLRFQTGGTILAAKLAVERGWAINLGGGFHHCSSSRGGGFCAYADISLGIKFLLEMKLIERAMIVDLDAHQGNGHARDFINMRSQVYILDVYNRSIYPHDGYAKRGITRRVELEPYTEDAPFLHLVESHLEEAVNEFQPDIIFYNAGTDCLVGDPLGALSVSPQGVIQRDEIVFKCARQKHSIAIVMVTSGGYQQMNAKIISQSILNLRRKNLIRCPAAENYIQAKR</sequence>
<evidence type="ECO:0000259" key="15">
    <source>
        <dbReference type="Pfam" id="PF00850"/>
    </source>
</evidence>
<dbReference type="CDD" id="cd09993">
    <property type="entry name" value="HDAC_classIV"/>
    <property type="match status" value="1"/>
</dbReference>
<keyword evidence="7" id="KW-0805">Transcription regulation</keyword>
<name>A0A9Q1CMN5_HOLLE</name>
<evidence type="ECO:0000256" key="1">
    <source>
        <dbReference type="ARBA" id="ARBA00004123"/>
    </source>
</evidence>
<dbReference type="Pfam" id="PF00850">
    <property type="entry name" value="Hist_deacetyl"/>
    <property type="match status" value="1"/>
</dbReference>
<dbReference type="InterPro" id="IPR037138">
    <property type="entry name" value="His_deacetylse_dom_sf"/>
</dbReference>
<evidence type="ECO:0000256" key="7">
    <source>
        <dbReference type="ARBA" id="ARBA00023015"/>
    </source>
</evidence>
<comment type="function">
    <text evidence="11">Responsible for the deacetylation of lysine residues on the N-terminal part of the core histones (H2A, H2B, H3 and H4). Histone deacetylation gives a tag for epigenetic repression and plays an important role in transcriptional regulation, cell cycle progression and developmental events. Histone deacetylases act via the formation of large multiprotein complexes.</text>
</comment>
<evidence type="ECO:0000313" key="16">
    <source>
        <dbReference type="EMBL" id="KAJ8047209.1"/>
    </source>
</evidence>
<evidence type="ECO:0000256" key="6">
    <source>
        <dbReference type="ARBA" id="ARBA00022853"/>
    </source>
</evidence>
<reference evidence="16" key="1">
    <citation type="submission" date="2021-10" db="EMBL/GenBank/DDBJ databases">
        <title>Tropical sea cucumber genome reveals ecological adaptation and Cuvierian tubules defense mechanism.</title>
        <authorList>
            <person name="Chen T."/>
        </authorList>
    </citation>
    <scope>NUCLEOTIDE SEQUENCE</scope>
    <source>
        <strain evidence="16">Nanhai2018</strain>
        <tissue evidence="16">Muscle</tissue>
    </source>
</reference>
<comment type="similarity">
    <text evidence="2">Belongs to the histone deacetylase family.</text>
</comment>
<dbReference type="SUPFAM" id="SSF52768">
    <property type="entry name" value="Arginase/deacetylase"/>
    <property type="match status" value="1"/>
</dbReference>
<evidence type="ECO:0000256" key="11">
    <source>
        <dbReference type="ARBA" id="ARBA00059784"/>
    </source>
</evidence>
<keyword evidence="9" id="KW-0539">Nucleus</keyword>
<comment type="catalytic activity">
    <reaction evidence="10">
        <text>N(6)-acetyl-L-lysyl-[histone] + H2O = L-lysyl-[histone] + acetate</text>
        <dbReference type="Rhea" id="RHEA:58196"/>
        <dbReference type="Rhea" id="RHEA-COMP:9845"/>
        <dbReference type="Rhea" id="RHEA-COMP:11338"/>
        <dbReference type="ChEBI" id="CHEBI:15377"/>
        <dbReference type="ChEBI" id="CHEBI:29969"/>
        <dbReference type="ChEBI" id="CHEBI:30089"/>
        <dbReference type="ChEBI" id="CHEBI:61930"/>
        <dbReference type="EC" id="3.5.1.98"/>
    </reaction>
</comment>
<dbReference type="InterPro" id="IPR000286">
    <property type="entry name" value="HDACs"/>
</dbReference>
<evidence type="ECO:0000256" key="10">
    <source>
        <dbReference type="ARBA" id="ARBA00048287"/>
    </source>
</evidence>
<dbReference type="FunFam" id="3.40.800.20:FF:000009">
    <property type="entry name" value="Histone deacetylase 11"/>
    <property type="match status" value="1"/>
</dbReference>
<feature type="domain" description="Histone deacetylase" evidence="15">
    <location>
        <begin position="69"/>
        <end position="349"/>
    </location>
</feature>
<evidence type="ECO:0000313" key="17">
    <source>
        <dbReference type="Proteomes" id="UP001152320"/>
    </source>
</evidence>
<evidence type="ECO:0000256" key="3">
    <source>
        <dbReference type="ARBA" id="ARBA00012111"/>
    </source>
</evidence>
<dbReference type="Gene3D" id="3.40.800.20">
    <property type="entry name" value="Histone deacetylase domain"/>
    <property type="match status" value="1"/>
</dbReference>
<dbReference type="Proteomes" id="UP001152320">
    <property type="component" value="Chromosome 2"/>
</dbReference>
<proteinExistence type="inferred from homology"/>
<keyword evidence="8" id="KW-0804">Transcription</keyword>
<keyword evidence="5" id="KW-0378">Hydrolase</keyword>
<dbReference type="EC" id="3.5.1.98" evidence="3"/>
<keyword evidence="17" id="KW-1185">Reference proteome</keyword>
<comment type="subcellular location">
    <subcellularLocation>
        <location evidence="1">Nucleus</location>
    </subcellularLocation>
</comment>
<feature type="compositionally biased region" description="Polar residues" evidence="14">
    <location>
        <begin position="8"/>
        <end position="17"/>
    </location>
</feature>
<dbReference type="InterPro" id="IPR023801">
    <property type="entry name" value="His_deacetylse_dom"/>
</dbReference>
<dbReference type="GO" id="GO:0000118">
    <property type="term" value="C:histone deacetylase complex"/>
    <property type="evidence" value="ECO:0007669"/>
    <property type="project" value="TreeGrafter"/>
</dbReference>
<dbReference type="PANTHER" id="PTHR10625">
    <property type="entry name" value="HISTONE DEACETYLASE HDAC1-RELATED"/>
    <property type="match status" value="1"/>
</dbReference>
<protein>
    <recommendedName>
        <fullName evidence="13">Histone deacetylase 11</fullName>
        <ecNumber evidence="3">3.5.1.98</ecNumber>
    </recommendedName>
</protein>
<dbReference type="PANTHER" id="PTHR10625:SF23">
    <property type="entry name" value="HISTONE DEACETYLASE 11"/>
    <property type="match status" value="1"/>
</dbReference>
<keyword evidence="4" id="KW-0678">Repressor</keyword>
<gene>
    <name evidence="16" type="ORF">HOLleu_06151</name>
</gene>